<keyword evidence="1" id="KW-0175">Coiled coil</keyword>
<evidence type="ECO:0000313" key="3">
    <source>
        <dbReference type="Proteomes" id="UP000426265"/>
    </source>
</evidence>
<dbReference type="PANTHER" id="PTHR35689">
    <property type="entry name" value="EARLY ENDOSOME ANTIGEN"/>
    <property type="match status" value="1"/>
</dbReference>
<evidence type="ECO:0000256" key="1">
    <source>
        <dbReference type="SAM" id="Coils"/>
    </source>
</evidence>
<dbReference type="Proteomes" id="UP000426265">
    <property type="component" value="Unassembled WGS sequence"/>
</dbReference>
<dbReference type="AlphaFoldDB" id="A0A654E9S6"/>
<proteinExistence type="predicted"/>
<feature type="coiled-coil region" evidence="1">
    <location>
        <begin position="116"/>
        <end position="192"/>
    </location>
</feature>
<dbReference type="ExpressionAtlas" id="A0A654E9S6">
    <property type="expression patterns" value="baseline and differential"/>
</dbReference>
<dbReference type="EMBL" id="CACRSJ010000104">
    <property type="protein sequence ID" value="VYS46089.1"/>
    <property type="molecule type" value="Genomic_DNA"/>
</dbReference>
<reference evidence="2 3" key="1">
    <citation type="submission" date="2019-11" db="EMBL/GenBank/DDBJ databases">
        <authorList>
            <person name="Jiao W.-B."/>
            <person name="Schneeberger K."/>
        </authorList>
    </citation>
    <scope>NUCLEOTIDE SEQUENCE [LARGE SCALE GENOMIC DNA]</scope>
    <source>
        <strain evidence="3">cv. An-1</strain>
    </source>
</reference>
<gene>
    <name evidence="2" type="ORF">AN1_LOCUS1590</name>
</gene>
<dbReference type="PANTHER" id="PTHR35689:SF1">
    <property type="entry name" value="EARLY ENDOSOME ANTIGEN"/>
    <property type="match status" value="1"/>
</dbReference>
<name>A0A654E9S6_ARATH</name>
<accession>A0A654E9S6</accession>
<sequence length="332" mass="39149">MVSLTISATDFNFEIRILLLWNFRNPRVLQRANSVCDLLLILNGFSREVDDFIKETIDHSLGLPISMDALQQKLYTAEESQRRLREQHLSLVSRLREKDKVIDLVRSEASMNAQSLKKFVEENQKLGRECEDLVIQCKKWEKECFLYHQDRESLMEFGNETDERAREAESRVRELEEEVRKMSDEIKSRIESEEEDCLVDSILSSFVSNEETLSLGRIFLEAYSEDKCCETLLRKWDQLKPRTKKVVSLVSMVKRIEKEKECLIMNLAKAEQEVELVSEQNRELDRENRKFLRQCSAERSHGSNKFNKRKSIKMMSSPIEKRIEFSSQEFID</sequence>
<protein>
    <submittedName>
        <fullName evidence="2">Uncharacterized protein</fullName>
    </submittedName>
</protein>
<feature type="coiled-coil region" evidence="1">
    <location>
        <begin position="253"/>
        <end position="294"/>
    </location>
</feature>
<organism evidence="2 3">
    <name type="scientific">Arabidopsis thaliana</name>
    <name type="common">Mouse-ear cress</name>
    <dbReference type="NCBI Taxonomy" id="3702"/>
    <lineage>
        <taxon>Eukaryota</taxon>
        <taxon>Viridiplantae</taxon>
        <taxon>Streptophyta</taxon>
        <taxon>Embryophyta</taxon>
        <taxon>Tracheophyta</taxon>
        <taxon>Spermatophyta</taxon>
        <taxon>Magnoliopsida</taxon>
        <taxon>eudicotyledons</taxon>
        <taxon>Gunneridae</taxon>
        <taxon>Pentapetalae</taxon>
        <taxon>rosids</taxon>
        <taxon>malvids</taxon>
        <taxon>Brassicales</taxon>
        <taxon>Brassicaceae</taxon>
        <taxon>Camelineae</taxon>
        <taxon>Arabidopsis</taxon>
    </lineage>
</organism>
<evidence type="ECO:0000313" key="2">
    <source>
        <dbReference type="EMBL" id="VYS46089.1"/>
    </source>
</evidence>